<dbReference type="Proteomes" id="UP000257032">
    <property type="component" value="Unassembled WGS sequence"/>
</dbReference>
<evidence type="ECO:0000313" key="1">
    <source>
        <dbReference type="EMBL" id="RDY66637.1"/>
    </source>
</evidence>
<comment type="caution">
    <text evidence="1">The sequence shown here is derived from an EMBL/GenBank/DDBJ whole genome shotgun (WGS) entry which is preliminary data.</text>
</comment>
<dbReference type="InterPro" id="IPR009057">
    <property type="entry name" value="Homeodomain-like_sf"/>
</dbReference>
<organism evidence="1 2">
    <name type="scientific">Halobacillus trueperi</name>
    <dbReference type="NCBI Taxonomy" id="156205"/>
    <lineage>
        <taxon>Bacteria</taxon>
        <taxon>Bacillati</taxon>
        <taxon>Bacillota</taxon>
        <taxon>Bacilli</taxon>
        <taxon>Bacillales</taxon>
        <taxon>Bacillaceae</taxon>
        <taxon>Halobacillus</taxon>
    </lineage>
</organism>
<protein>
    <submittedName>
        <fullName evidence="1">TetR family transcriptional regulator</fullName>
    </submittedName>
</protein>
<name>A0A3D8VB35_9BACI</name>
<sequence>MINVSDKKEQIIKATAELIHSKGYEATKLSDIMNAS</sequence>
<evidence type="ECO:0000313" key="2">
    <source>
        <dbReference type="Proteomes" id="UP000257032"/>
    </source>
</evidence>
<dbReference type="AlphaFoldDB" id="A0A3D8VB35"/>
<dbReference type="EMBL" id="QTLC01000087">
    <property type="protein sequence ID" value="RDY66637.1"/>
    <property type="molecule type" value="Genomic_DNA"/>
</dbReference>
<accession>A0A3D8VB35</accession>
<dbReference type="Gene3D" id="1.10.357.10">
    <property type="entry name" value="Tetracycline Repressor, domain 2"/>
    <property type="match status" value="1"/>
</dbReference>
<reference evidence="1 2" key="1">
    <citation type="submission" date="2018-08" db="EMBL/GenBank/DDBJ databases">
        <title>Genome sequence of strict halophilic Halobacillus trueperi SS1 isolated from Lunsu, a salty water body of North West Himalayas.</title>
        <authorList>
            <person name="Gupta S."/>
            <person name="Sharma P."/>
            <person name="Dev K."/>
            <person name="Baumler D."/>
            <person name="Sourirajan A."/>
        </authorList>
    </citation>
    <scope>NUCLEOTIDE SEQUENCE [LARGE SCALE GENOMIC DNA]</scope>
    <source>
        <strain evidence="1 2">SS1</strain>
    </source>
</reference>
<proteinExistence type="predicted"/>
<feature type="non-terminal residue" evidence="1">
    <location>
        <position position="36"/>
    </location>
</feature>
<gene>
    <name evidence="1" type="ORF">DXT76_20665</name>
</gene>
<dbReference type="SUPFAM" id="SSF46689">
    <property type="entry name" value="Homeodomain-like"/>
    <property type="match status" value="1"/>
</dbReference>